<gene>
    <name evidence="2" type="ORF">VPARA_02690</name>
</gene>
<sequence length="142" mass="15342">MKVTSYYPVIMTNDVAATARFYQSHFGFVPLFASDWYVHLQLEGEPSVNLAVLDGRHETIPAAARGQVAGGLLLNFEVDDPDAVHDQLAAAGLPILLPLRDEDFGQRHFITSDPNGVLIDIVKPIPPSAEFAGLYEAGALPA</sequence>
<dbReference type="PROSITE" id="PS51819">
    <property type="entry name" value="VOC"/>
    <property type="match status" value="1"/>
</dbReference>
<evidence type="ECO:0000313" key="2">
    <source>
        <dbReference type="EMBL" id="KLN58547.1"/>
    </source>
</evidence>
<dbReference type="SUPFAM" id="SSF54593">
    <property type="entry name" value="Glyoxalase/Bleomycin resistance protein/Dihydroxybiphenyl dioxygenase"/>
    <property type="match status" value="1"/>
</dbReference>
<proteinExistence type="predicted"/>
<keyword evidence="3" id="KW-1185">Reference proteome</keyword>
<dbReference type="RefSeq" id="WP_021007877.1">
    <property type="nucleotide sequence ID" value="NZ_JZWI01000002.1"/>
</dbReference>
<dbReference type="InterPro" id="IPR004360">
    <property type="entry name" value="Glyas_Fos-R_dOase_dom"/>
</dbReference>
<dbReference type="CDD" id="cd08359">
    <property type="entry name" value="VOC_like"/>
    <property type="match status" value="1"/>
</dbReference>
<evidence type="ECO:0000313" key="3">
    <source>
        <dbReference type="Proteomes" id="UP000035170"/>
    </source>
</evidence>
<dbReference type="PATRIC" id="fig|34073.19.peg.270"/>
<evidence type="ECO:0000259" key="1">
    <source>
        <dbReference type="PROSITE" id="PS51819"/>
    </source>
</evidence>
<name>A0A0H2MD34_VARPD</name>
<dbReference type="Gene3D" id="3.30.720.110">
    <property type="match status" value="1"/>
</dbReference>
<feature type="domain" description="VOC" evidence="1">
    <location>
        <begin position="4"/>
        <end position="124"/>
    </location>
</feature>
<accession>A0A0H2MD34</accession>
<dbReference type="Pfam" id="PF00903">
    <property type="entry name" value="Glyoxalase"/>
    <property type="match status" value="1"/>
</dbReference>
<comment type="caution">
    <text evidence="2">The sequence shown here is derived from an EMBL/GenBank/DDBJ whole genome shotgun (WGS) entry which is preliminary data.</text>
</comment>
<dbReference type="Gene3D" id="3.30.720.120">
    <property type="match status" value="1"/>
</dbReference>
<dbReference type="Proteomes" id="UP000035170">
    <property type="component" value="Unassembled WGS sequence"/>
</dbReference>
<dbReference type="InterPro" id="IPR029068">
    <property type="entry name" value="Glyas_Bleomycin-R_OHBP_Dase"/>
</dbReference>
<reference evidence="2 3" key="1">
    <citation type="submission" date="2015-03" db="EMBL/GenBank/DDBJ databases">
        <title>Genome sequence of Variovorax paradoxus TBEA6.</title>
        <authorList>
            <person name="Poehlein A."/>
            <person name="Schuldes J."/>
            <person name="Wuebbeler J.H."/>
            <person name="Hiessl S."/>
            <person name="Steinbuechel A."/>
            <person name="Daniel R."/>
        </authorList>
    </citation>
    <scope>NUCLEOTIDE SEQUENCE [LARGE SCALE GENOMIC DNA]</scope>
    <source>
        <strain evidence="2 3">TBEA6</strain>
    </source>
</reference>
<protein>
    <submittedName>
        <fullName evidence="2">Glyoxalase-like domain protein</fullName>
    </submittedName>
</protein>
<dbReference type="AlphaFoldDB" id="A0A0H2MD34"/>
<dbReference type="EMBL" id="JZWI01000002">
    <property type="protein sequence ID" value="KLN58547.1"/>
    <property type="molecule type" value="Genomic_DNA"/>
</dbReference>
<dbReference type="InterPro" id="IPR037523">
    <property type="entry name" value="VOC_core"/>
</dbReference>
<organism evidence="2 3">
    <name type="scientific">Variovorax paradoxus</name>
    <dbReference type="NCBI Taxonomy" id="34073"/>
    <lineage>
        <taxon>Bacteria</taxon>
        <taxon>Pseudomonadati</taxon>
        <taxon>Pseudomonadota</taxon>
        <taxon>Betaproteobacteria</taxon>
        <taxon>Burkholderiales</taxon>
        <taxon>Comamonadaceae</taxon>
        <taxon>Variovorax</taxon>
    </lineage>
</organism>